<proteinExistence type="predicted"/>
<organism evidence="3 4">
    <name type="scientific">Cellulophaga fucicola</name>
    <dbReference type="NCBI Taxonomy" id="76595"/>
    <lineage>
        <taxon>Bacteria</taxon>
        <taxon>Pseudomonadati</taxon>
        <taxon>Bacteroidota</taxon>
        <taxon>Flavobacteriia</taxon>
        <taxon>Flavobacteriales</taxon>
        <taxon>Flavobacteriaceae</taxon>
        <taxon>Cellulophaga</taxon>
    </lineage>
</organism>
<name>A0A1K1MTH5_9FLAO</name>
<evidence type="ECO:0000256" key="1">
    <source>
        <dbReference type="SAM" id="Phobius"/>
    </source>
</evidence>
<evidence type="ECO:0000313" key="3">
    <source>
        <dbReference type="EMBL" id="SFW26492.1"/>
    </source>
</evidence>
<dbReference type="Pfam" id="PF07495">
    <property type="entry name" value="Y_Y_Y"/>
    <property type="match status" value="1"/>
</dbReference>
<feature type="domain" description="HTH luxR-type" evidence="2">
    <location>
        <begin position="888"/>
        <end position="945"/>
    </location>
</feature>
<dbReference type="GO" id="GO:0003677">
    <property type="term" value="F:DNA binding"/>
    <property type="evidence" value="ECO:0007669"/>
    <property type="project" value="InterPro"/>
</dbReference>
<feature type="transmembrane region" description="Helical" evidence="1">
    <location>
        <begin position="749"/>
        <end position="770"/>
    </location>
</feature>
<protein>
    <submittedName>
        <fullName evidence="3">Regulatory protein, luxR family</fullName>
    </submittedName>
</protein>
<dbReference type="SUPFAM" id="SSF46894">
    <property type="entry name" value="C-terminal effector domain of the bipartite response regulators"/>
    <property type="match status" value="1"/>
</dbReference>
<dbReference type="InterPro" id="IPR015943">
    <property type="entry name" value="WD40/YVTN_repeat-like_dom_sf"/>
</dbReference>
<dbReference type="InterPro" id="IPR011047">
    <property type="entry name" value="Quinoprotein_ADH-like_sf"/>
</dbReference>
<dbReference type="AlphaFoldDB" id="A0A1K1MTH5"/>
<dbReference type="GO" id="GO:0006355">
    <property type="term" value="P:regulation of DNA-templated transcription"/>
    <property type="evidence" value="ECO:0007669"/>
    <property type="project" value="InterPro"/>
</dbReference>
<dbReference type="SUPFAM" id="SSF50998">
    <property type="entry name" value="Quinoprotein alcohol dehydrogenase-like"/>
    <property type="match status" value="1"/>
</dbReference>
<keyword evidence="1" id="KW-1133">Transmembrane helix</keyword>
<keyword evidence="4" id="KW-1185">Reference proteome</keyword>
<dbReference type="Gene3D" id="2.60.40.10">
    <property type="entry name" value="Immunoglobulins"/>
    <property type="match status" value="1"/>
</dbReference>
<evidence type="ECO:0000259" key="2">
    <source>
        <dbReference type="SMART" id="SM00421"/>
    </source>
</evidence>
<dbReference type="SMART" id="SM00421">
    <property type="entry name" value="HTH_LUXR"/>
    <property type="match status" value="1"/>
</dbReference>
<dbReference type="InterPro" id="IPR011123">
    <property type="entry name" value="Y_Y_Y"/>
</dbReference>
<keyword evidence="1" id="KW-0472">Membrane</keyword>
<dbReference type="InterPro" id="IPR013783">
    <property type="entry name" value="Ig-like_fold"/>
</dbReference>
<reference evidence="4" key="1">
    <citation type="submission" date="2016-11" db="EMBL/GenBank/DDBJ databases">
        <authorList>
            <person name="Varghese N."/>
            <person name="Submissions S."/>
        </authorList>
    </citation>
    <scope>NUCLEOTIDE SEQUENCE [LARGE SCALE GENOMIC DNA]</scope>
    <source>
        <strain evidence="4">DSM 24786</strain>
    </source>
</reference>
<gene>
    <name evidence="3" type="ORF">SAMN05660313_00901</name>
</gene>
<keyword evidence="1" id="KW-0812">Transmembrane</keyword>
<dbReference type="Gene3D" id="1.10.10.10">
    <property type="entry name" value="Winged helix-like DNA-binding domain superfamily/Winged helix DNA-binding domain"/>
    <property type="match status" value="1"/>
</dbReference>
<dbReference type="InterPro" id="IPR036388">
    <property type="entry name" value="WH-like_DNA-bd_sf"/>
</dbReference>
<dbReference type="InterPro" id="IPR000792">
    <property type="entry name" value="Tscrpt_reg_LuxR_C"/>
</dbReference>
<dbReference type="Pfam" id="PF00196">
    <property type="entry name" value="GerE"/>
    <property type="match status" value="1"/>
</dbReference>
<dbReference type="InterPro" id="IPR016032">
    <property type="entry name" value="Sig_transdc_resp-reg_C-effctor"/>
</dbReference>
<evidence type="ECO:0000313" key="4">
    <source>
        <dbReference type="Proteomes" id="UP000183257"/>
    </source>
</evidence>
<sequence>MVFKYLKLYIVAYYFYMPTKTLLLYKTCCSILCFLIFNNLKAQELPPIKIVTPQEYGAENQNWDISQSADNLIYVANNGGLLEYNGAEWKLYAVPNKSIVRSVKAIDNKVFTGSFMDFGYWQKNKLGVLEYYSLKEIFNLELIEGEQFWNIEYVDDWLIFQSLSRIYLINLKNQKVRLIEAKTSIGKIINVNNNVYYQELGGGLFKIKNGKGTVVNDEPFFKENKIITILERENELLYLTENKGFYRFVNNQAIKWETPLDTDKLSVYNAIKLKNGNIVIGTISNGVYFLNPDGSLKYKLNRQKGISNNTVLSLFEDNYKNIWLGLDNGINYINNSSRFRVYTDNDGKLGTIYTSLVHNDFLYIGTNQGVFYKNRNKATSFNFIEGTKGQVWMLKSIDNTLFCGHDKGTLIIENNAIKQLIDTVPGTWDFKPINNSKELILQGNYKGLHILKKENNKWTYRNQLKGLNMSSRFFETIDTTIYVNHELKGLYKLKVDSNFDEILEQKQLKFSDIGNGSNIIKFNKELLYASSTGVYKLVDKEFKKDTLYTSLFSNYNRLTTLMNIKEDTTKLWRYSDDNISIISNGTISNKPKLINIPIDKNLVNSVAGFENMTQVDNNNYLIGTSNGYLVLNNLNKSNTIDLNINIDAIEVYKIDEPKFKISNIGTIDLKNKQNNIEFHYSFPFFNTIVKNKYQYQLLGLSDKWSSWTQNTSQLFENLPYGEYTFNVRGNSGNNTTNTASYKFTIERPFYLSNIAICIYVILCLFLFKAIDLYYKKQQKRVLLNTQRKLSRKELENKQQLTQLTNEKLKLDIENKNRELAISTMSIIKKNEFLNTIKKELTKAKLDSNVAAVLKIIDKNINNTDDWKFFQEAFNNADKDFLNKIKTKHNTLTPNDLKLCAYLRLNLSSKEIAPLLNISSRSVEVKRYRLRKKMNLPHETSLTNYILEL</sequence>
<accession>A0A1K1MTH5</accession>
<dbReference type="STRING" id="76595.SAMN05660313_00901"/>
<dbReference type="Proteomes" id="UP000183257">
    <property type="component" value="Unassembled WGS sequence"/>
</dbReference>
<dbReference type="Gene3D" id="2.130.10.10">
    <property type="entry name" value="YVTN repeat-like/Quinoprotein amine dehydrogenase"/>
    <property type="match status" value="1"/>
</dbReference>
<dbReference type="EMBL" id="FPIY01000001">
    <property type="protein sequence ID" value="SFW26492.1"/>
    <property type="molecule type" value="Genomic_DNA"/>
</dbReference>